<evidence type="ECO:0000313" key="2">
    <source>
        <dbReference type="EMBL" id="EGU78139.1"/>
    </source>
</evidence>
<organism evidence="2">
    <name type="scientific">Fusarium oxysporum (strain Fo5176)</name>
    <name type="common">Fusarium vascular wilt</name>
    <dbReference type="NCBI Taxonomy" id="660025"/>
    <lineage>
        <taxon>Eukaryota</taxon>
        <taxon>Fungi</taxon>
        <taxon>Dikarya</taxon>
        <taxon>Ascomycota</taxon>
        <taxon>Pezizomycotina</taxon>
        <taxon>Sordariomycetes</taxon>
        <taxon>Hypocreomycetidae</taxon>
        <taxon>Hypocreales</taxon>
        <taxon>Nectriaceae</taxon>
        <taxon>Fusarium</taxon>
        <taxon>Fusarium oxysporum species complex</taxon>
    </lineage>
</organism>
<gene>
    <name evidence="2" type="ORF">FOXB_11330</name>
</gene>
<sequence length="225" mass="25312">MCVSSLARSPGNSLASFPHRLLLPHQPISPRLLSIVSLLSVIRDQRSLNTNYPYAVTNARNTVDRCITVCTPAMDMSPRKENYSRSIKDKTDWPDQKWRSKGWLAAVVRNSYDNLPTTNAPSLEAVKAIMRIAKLARREQIPLPLLWSNSEDSRFKVLWTGVRNIPSLRLTGNIAKLAYSEMKSLLDQNTAANDPSAGARDKPDNDKLHVIKDSDIEEYSLNPEK</sequence>
<reference evidence="2" key="1">
    <citation type="journal article" date="2012" name="Mol. Plant Microbe Interact.">
        <title>A highly conserved effector in Fusarium oxysporum is required for full virulence on Arabidopsis.</title>
        <authorList>
            <person name="Thatcher L.F."/>
            <person name="Gardiner D.M."/>
            <person name="Kazan K."/>
            <person name="Manners J."/>
        </authorList>
    </citation>
    <scope>NUCLEOTIDE SEQUENCE [LARGE SCALE GENOMIC DNA]</scope>
    <source>
        <strain evidence="2">Fo5176</strain>
    </source>
</reference>
<protein>
    <submittedName>
        <fullName evidence="2">Uncharacterized protein</fullName>
    </submittedName>
</protein>
<name>F9FY48_FUSOF</name>
<evidence type="ECO:0000256" key="1">
    <source>
        <dbReference type="SAM" id="MobiDB-lite"/>
    </source>
</evidence>
<dbReference type="EMBL" id="AFQF01002873">
    <property type="protein sequence ID" value="EGU78139.1"/>
    <property type="molecule type" value="Genomic_DNA"/>
</dbReference>
<feature type="compositionally biased region" description="Basic and acidic residues" evidence="1">
    <location>
        <begin position="199"/>
        <end position="213"/>
    </location>
</feature>
<comment type="caution">
    <text evidence="2">The sequence shown here is derived from an EMBL/GenBank/DDBJ whole genome shotgun (WGS) entry which is preliminary data.</text>
</comment>
<proteinExistence type="predicted"/>
<dbReference type="AlphaFoldDB" id="F9FY48"/>
<accession>F9FY48</accession>
<feature type="region of interest" description="Disordered" evidence="1">
    <location>
        <begin position="190"/>
        <end position="213"/>
    </location>
</feature>